<dbReference type="Pfam" id="PF07811">
    <property type="entry name" value="TadE"/>
    <property type="match status" value="1"/>
</dbReference>
<sequence>MRRIENYILRFLSRKNGVAAIEMAFIFPVLLLIYFSVFEITMLYSLSKRLTRVASNIGDMIAQESSIDKSYLEDFEKLLTSTMYPYIFNDCSIMITGYWVDSDKKVTKKWSWSSPNIGITVKEDVPNSIKDYSSFVVRTEVTMKYQTFLMSRIFPNSLNGIIPLDKVFYYRQRLGGEVICRDCQT</sequence>
<evidence type="ECO:0000259" key="2">
    <source>
        <dbReference type="Pfam" id="PF07811"/>
    </source>
</evidence>
<keyword evidence="4" id="KW-1185">Reference proteome</keyword>
<dbReference type="PATRIC" id="fig|1277257.4.peg.760"/>
<dbReference type="STRING" id="1277257.G293_03530"/>
<evidence type="ECO:0000313" key="4">
    <source>
        <dbReference type="Proteomes" id="UP000035503"/>
    </source>
</evidence>
<evidence type="ECO:0000313" key="3">
    <source>
        <dbReference type="EMBL" id="AKK20334.1"/>
    </source>
</evidence>
<accession>A0A0G3I371</accession>
<reference evidence="3 4" key="1">
    <citation type="journal article" date="2015" name="Genome Announc.">
        <title>Complete Genome Sequence of 'Candidatus Liberibacter africanus,' a Bacterium Associated with Citrus Huanglongbing.</title>
        <authorList>
            <person name="Lin H."/>
            <person name="Pietersen G."/>
            <person name="Han C."/>
            <person name="Read D.A."/>
            <person name="Lou B."/>
            <person name="Gupta G."/>
            <person name="Civerolo E.L."/>
        </authorList>
    </citation>
    <scope>NUCLEOTIDE SEQUENCE [LARGE SCALE GENOMIC DNA]</scope>
    <source>
        <strain evidence="3 4">PTSAPSY</strain>
    </source>
</reference>
<dbReference type="EMBL" id="CP004021">
    <property type="protein sequence ID" value="AKK20334.1"/>
    <property type="molecule type" value="Genomic_DNA"/>
</dbReference>
<dbReference type="OrthoDB" id="7189296at2"/>
<name>A0A0G3I371_LIBAF</name>
<dbReference type="RefSeq" id="WP_047264334.1">
    <property type="nucleotide sequence ID" value="NZ_CP004021.1"/>
</dbReference>
<dbReference type="AlphaFoldDB" id="A0A0G3I371"/>
<dbReference type="KEGG" id="lau:G293_03530"/>
<organism evidence="3 4">
    <name type="scientific">Candidatus Liberibacter africanus PTSAPSY</name>
    <dbReference type="NCBI Taxonomy" id="1277257"/>
    <lineage>
        <taxon>Bacteria</taxon>
        <taxon>Pseudomonadati</taxon>
        <taxon>Pseudomonadota</taxon>
        <taxon>Alphaproteobacteria</taxon>
        <taxon>Hyphomicrobiales</taxon>
        <taxon>Rhizobiaceae</taxon>
        <taxon>Liberibacter</taxon>
    </lineage>
</organism>
<feature type="transmembrane region" description="Helical" evidence="1">
    <location>
        <begin position="83"/>
        <end position="100"/>
    </location>
</feature>
<keyword evidence="1" id="KW-1133">Transmembrane helix</keyword>
<gene>
    <name evidence="3" type="ORF">G293_03530</name>
</gene>
<dbReference type="InterPro" id="IPR012495">
    <property type="entry name" value="TadE-like_dom"/>
</dbReference>
<keyword evidence="1" id="KW-0472">Membrane</keyword>
<keyword evidence="1" id="KW-0812">Transmembrane</keyword>
<feature type="domain" description="TadE-like" evidence="2">
    <location>
        <begin position="17"/>
        <end position="55"/>
    </location>
</feature>
<feature type="transmembrane region" description="Helical" evidence="1">
    <location>
        <begin position="21"/>
        <end position="46"/>
    </location>
</feature>
<evidence type="ECO:0000256" key="1">
    <source>
        <dbReference type="SAM" id="Phobius"/>
    </source>
</evidence>
<dbReference type="Proteomes" id="UP000035503">
    <property type="component" value="Chromosome"/>
</dbReference>
<proteinExistence type="predicted"/>
<protein>
    <recommendedName>
        <fullName evidence="2">TadE-like domain-containing protein</fullName>
    </recommendedName>
</protein>